<keyword evidence="2" id="KW-1185">Reference proteome</keyword>
<organism evidence="1 2">
    <name type="scientific">Vermiconidia calcicola</name>
    <dbReference type="NCBI Taxonomy" id="1690605"/>
    <lineage>
        <taxon>Eukaryota</taxon>
        <taxon>Fungi</taxon>
        <taxon>Dikarya</taxon>
        <taxon>Ascomycota</taxon>
        <taxon>Pezizomycotina</taxon>
        <taxon>Dothideomycetes</taxon>
        <taxon>Dothideomycetidae</taxon>
        <taxon>Mycosphaerellales</taxon>
        <taxon>Extremaceae</taxon>
        <taxon>Vermiconidia</taxon>
    </lineage>
</organism>
<dbReference type="EMBL" id="JAUTXU010000027">
    <property type="protein sequence ID" value="KAK3719311.1"/>
    <property type="molecule type" value="Genomic_DNA"/>
</dbReference>
<comment type="caution">
    <text evidence="1">The sequence shown here is derived from an EMBL/GenBank/DDBJ whole genome shotgun (WGS) entry which is preliminary data.</text>
</comment>
<evidence type="ECO:0000313" key="2">
    <source>
        <dbReference type="Proteomes" id="UP001281147"/>
    </source>
</evidence>
<accession>A0ACC3NML1</accession>
<sequence>MAIPQGQAAKRLQDILQGLEAQIEQLAEEASIKKAQIDLDSATKMSDLEQAKQETTDKLYTMLAQKPVADNNFCATELIDLTSDEDNVIKIESNTKQSPVNEQLPAVLVQHNGLPDITPASPTTESAQPNRWSDTTAASTVGSATADAPIAVAALSPPAELKSKTTKRSQRVGDAGYETHQPKPAKGCVVRGPKSSRKYSPVVEKYPMIISDPEGPGLVQLRCKECGSNQAATGKKTFYAGGQGYLSHYNMCHPHFFRAGTGLVEIVRYNTEKKLSREEAEQAYAGTYYVEPKASVGRPEQRVARVAEQMSVFQQENPEADRFGSKAGNGLGPSEANASAGVVESTHGSIKIEMQE</sequence>
<dbReference type="Proteomes" id="UP001281147">
    <property type="component" value="Unassembled WGS sequence"/>
</dbReference>
<protein>
    <submittedName>
        <fullName evidence="1">Uncharacterized protein</fullName>
    </submittedName>
</protein>
<evidence type="ECO:0000313" key="1">
    <source>
        <dbReference type="EMBL" id="KAK3719311.1"/>
    </source>
</evidence>
<gene>
    <name evidence="1" type="ORF">LTR37_004530</name>
</gene>
<name>A0ACC3NML1_9PEZI</name>
<proteinExistence type="predicted"/>
<reference evidence="1" key="1">
    <citation type="submission" date="2023-07" db="EMBL/GenBank/DDBJ databases">
        <title>Black Yeasts Isolated from many extreme environments.</title>
        <authorList>
            <person name="Coleine C."/>
            <person name="Stajich J.E."/>
            <person name="Selbmann L."/>
        </authorList>
    </citation>
    <scope>NUCLEOTIDE SEQUENCE</scope>
    <source>
        <strain evidence="1">CCFEE 5714</strain>
    </source>
</reference>